<reference evidence="1 2" key="1">
    <citation type="submission" date="2014-07" db="EMBL/GenBank/DDBJ databases">
        <title>Comparative genomic insights into amoeba endosymbionts belonging to the families of Holosporaceae and Candidatus Midichloriaceae within Rickettsiales.</title>
        <authorList>
            <person name="Wang Z."/>
            <person name="Wu M."/>
        </authorList>
    </citation>
    <scope>NUCLEOTIDE SEQUENCE [LARGE SCALE GENOMIC DNA]</scope>
    <source>
        <strain evidence="1">PRA3</strain>
    </source>
</reference>
<dbReference type="Proteomes" id="UP000028926">
    <property type="component" value="Chromosome"/>
</dbReference>
<gene>
    <name evidence="1" type="ORF">ID47_05555</name>
</gene>
<evidence type="ECO:0000313" key="1">
    <source>
        <dbReference type="EMBL" id="AIK96315.1"/>
    </source>
</evidence>
<accession>A0A077B037</accession>
<dbReference type="HOGENOM" id="CLU_2895661_0_0_5"/>
<dbReference type="KEGG" id="paca:ID47_05555"/>
<dbReference type="AlphaFoldDB" id="A0A077B037"/>
<keyword evidence="2" id="KW-1185">Reference proteome</keyword>
<dbReference type="EMBL" id="CP008941">
    <property type="protein sequence ID" value="AIK96315.1"/>
    <property type="molecule type" value="Genomic_DNA"/>
</dbReference>
<name>A0A077B037_9PROT</name>
<sequence length="62" mass="7224">MEYNRIQLPIPEHLAVMDEAENIPSLRDAGLSLLNPQNPSLSYNMLMEIVRRLQEYKAKQLQ</sequence>
<organism evidence="1 2">
    <name type="scientific">Candidatus Odyssella acanthamoebae</name>
    <dbReference type="NCBI Taxonomy" id="91604"/>
    <lineage>
        <taxon>Bacteria</taxon>
        <taxon>Pseudomonadati</taxon>
        <taxon>Pseudomonadota</taxon>
        <taxon>Alphaproteobacteria</taxon>
        <taxon>Holosporales</taxon>
        <taxon>Candidatus Paracaedibacteraceae</taxon>
        <taxon>Candidatus Odyssella</taxon>
    </lineage>
</organism>
<proteinExistence type="predicted"/>
<protein>
    <submittedName>
        <fullName evidence="1">Uncharacterized protein</fullName>
    </submittedName>
</protein>
<evidence type="ECO:0000313" key="2">
    <source>
        <dbReference type="Proteomes" id="UP000028926"/>
    </source>
</evidence>